<accession>A0ABR4BJ42</accession>
<evidence type="ECO:0000313" key="2">
    <source>
        <dbReference type="Proteomes" id="UP001590951"/>
    </source>
</evidence>
<name>A0ABR4BJ42_9LECA</name>
<gene>
    <name evidence="1" type="ORF">ABVK25_003189</name>
</gene>
<evidence type="ECO:0000313" key="1">
    <source>
        <dbReference type="EMBL" id="KAL2056794.1"/>
    </source>
</evidence>
<protein>
    <submittedName>
        <fullName evidence="1">Uncharacterized protein</fullName>
    </submittedName>
</protein>
<organism evidence="1 2">
    <name type="scientific">Lepraria finkii</name>
    <dbReference type="NCBI Taxonomy" id="1340010"/>
    <lineage>
        <taxon>Eukaryota</taxon>
        <taxon>Fungi</taxon>
        <taxon>Dikarya</taxon>
        <taxon>Ascomycota</taxon>
        <taxon>Pezizomycotina</taxon>
        <taxon>Lecanoromycetes</taxon>
        <taxon>OSLEUM clade</taxon>
        <taxon>Lecanoromycetidae</taxon>
        <taxon>Lecanorales</taxon>
        <taxon>Lecanorineae</taxon>
        <taxon>Stereocaulaceae</taxon>
        <taxon>Lepraria</taxon>
    </lineage>
</organism>
<dbReference type="Proteomes" id="UP001590951">
    <property type="component" value="Unassembled WGS sequence"/>
</dbReference>
<proteinExistence type="predicted"/>
<dbReference type="EMBL" id="JBHFEH010000007">
    <property type="protein sequence ID" value="KAL2056794.1"/>
    <property type="molecule type" value="Genomic_DNA"/>
</dbReference>
<keyword evidence="2" id="KW-1185">Reference proteome</keyword>
<comment type="caution">
    <text evidence="1">The sequence shown here is derived from an EMBL/GenBank/DDBJ whole genome shotgun (WGS) entry which is preliminary data.</text>
</comment>
<reference evidence="1 2" key="1">
    <citation type="submission" date="2024-09" db="EMBL/GenBank/DDBJ databases">
        <title>Rethinking Asexuality: The Enigmatic Case of Functional Sexual Genes in Lepraria (Stereocaulaceae).</title>
        <authorList>
            <person name="Doellman M."/>
            <person name="Sun Y."/>
            <person name="Barcenas-Pena A."/>
            <person name="Lumbsch H.T."/>
            <person name="Grewe F."/>
        </authorList>
    </citation>
    <scope>NUCLEOTIDE SEQUENCE [LARGE SCALE GENOMIC DNA]</scope>
    <source>
        <strain evidence="1 2">Grewe 0041</strain>
    </source>
</reference>
<sequence length="133" mass="15679">MWRNSVPQSRLSPCRCTLEFCYECGTTSQRCKSCGDYDEPRITERAHRALEIRVARRIEQRQAVDDRPPAVLMKEVQQVLRVDCDHNNLFYEPLTPSEPEKHLVCDWCHGIKYIAHCEYCDFTACRWCHSHFG</sequence>